<name>A0ABU7RAV5_9ACTN</name>
<dbReference type="EC" id="3.5.1.25" evidence="7"/>
<dbReference type="CDD" id="cd00854">
    <property type="entry name" value="NagA"/>
    <property type="match status" value="1"/>
</dbReference>
<dbReference type="Gene3D" id="3.20.20.140">
    <property type="entry name" value="Metal-dependent hydrolases"/>
    <property type="match status" value="1"/>
</dbReference>
<dbReference type="InterPro" id="IPR006680">
    <property type="entry name" value="Amidohydro-rel"/>
</dbReference>
<evidence type="ECO:0000256" key="4">
    <source>
        <dbReference type="ARBA" id="ARBA00023277"/>
    </source>
</evidence>
<dbReference type="PANTHER" id="PTHR11113:SF14">
    <property type="entry name" value="N-ACETYLGLUCOSAMINE-6-PHOSPHATE DEACETYLASE"/>
    <property type="match status" value="1"/>
</dbReference>
<protein>
    <submittedName>
        <fullName evidence="7">N-acetylglucosamine-6-phosphate deacetylase</fullName>
        <ecNumber evidence="7">3.5.1.25</ecNumber>
    </submittedName>
</protein>
<evidence type="ECO:0000256" key="5">
    <source>
        <dbReference type="PIRNR" id="PIRNR038994"/>
    </source>
</evidence>
<organism evidence="7 8">
    <name type="scientific">Olsenella absiana</name>
    <dbReference type="NCBI Taxonomy" id="3115222"/>
    <lineage>
        <taxon>Bacteria</taxon>
        <taxon>Bacillati</taxon>
        <taxon>Actinomycetota</taxon>
        <taxon>Coriobacteriia</taxon>
        <taxon>Coriobacteriales</taxon>
        <taxon>Atopobiaceae</taxon>
        <taxon>Olsenella</taxon>
    </lineage>
</organism>
<proteinExistence type="inferred from homology"/>
<accession>A0ABU7RAV5</accession>
<comment type="similarity">
    <text evidence="1 5">Belongs to the metallo-dependent hydrolases superfamily. NagA family.</text>
</comment>
<dbReference type="PANTHER" id="PTHR11113">
    <property type="entry name" value="N-ACETYLGLUCOSAMINE-6-PHOSPHATE DEACETYLASE"/>
    <property type="match status" value="1"/>
</dbReference>
<dbReference type="SUPFAM" id="SSF51556">
    <property type="entry name" value="Metallo-dependent hydrolases"/>
    <property type="match status" value="1"/>
</dbReference>
<dbReference type="InterPro" id="IPR011059">
    <property type="entry name" value="Metal-dep_hydrolase_composite"/>
</dbReference>
<comment type="caution">
    <text evidence="7">The sequence shown here is derived from an EMBL/GenBank/DDBJ whole genome shotgun (WGS) entry which is preliminary data.</text>
</comment>
<dbReference type="NCBIfam" id="TIGR00221">
    <property type="entry name" value="nagA"/>
    <property type="match status" value="1"/>
</dbReference>
<dbReference type="InterPro" id="IPR032466">
    <property type="entry name" value="Metal_Hydrolase"/>
</dbReference>
<reference evidence="7 8" key="1">
    <citation type="submission" date="2024-01" db="EMBL/GenBank/DDBJ databases">
        <title>Description of Olsenella sp. nov., isolated from pig feces.</title>
        <authorList>
            <person name="Chang Y.-H."/>
        </authorList>
    </citation>
    <scope>NUCLEOTIDE SEQUENCE [LARGE SCALE GENOMIC DNA]</scope>
    <source>
        <strain evidence="7 8">YH-ols2223</strain>
    </source>
</reference>
<dbReference type="Proteomes" id="UP001332931">
    <property type="component" value="Unassembled WGS sequence"/>
</dbReference>
<evidence type="ECO:0000313" key="8">
    <source>
        <dbReference type="Proteomes" id="UP001332931"/>
    </source>
</evidence>
<evidence type="ECO:0000259" key="6">
    <source>
        <dbReference type="Pfam" id="PF01979"/>
    </source>
</evidence>
<keyword evidence="4 5" id="KW-0119">Carbohydrate metabolism</keyword>
<evidence type="ECO:0000313" key="7">
    <source>
        <dbReference type="EMBL" id="MEE6147735.1"/>
    </source>
</evidence>
<evidence type="ECO:0000256" key="3">
    <source>
        <dbReference type="ARBA" id="ARBA00022801"/>
    </source>
</evidence>
<dbReference type="PIRSF" id="PIRSF038994">
    <property type="entry name" value="NagA"/>
    <property type="match status" value="1"/>
</dbReference>
<sequence>MSTFALKSDHVILPGGIDGFGYVLVRDGKILGVQVDDPAPGVEVVDRMGYWVAPGYVDTHVHGFMDHDVMDCDPAGIEAIAEGLVRHGTTSWLPTTLTASVEDTARACRSVLEAHARREPGFVGARVQGIFLEGPFFTEEHKGAQNPKYLMDPSIEAYDAWQAACGHLIKKSALAPERDHTAEYIHHVTADGCVAAIGHTSATYAEAAAAVLAGAKVFVHTYNAMSGLHHRDPGAVGCAMTSQDTFAELICDGQHVNPVAADALIRAKGWEHVFLITDCLRCGGMPDGDYFLGELPIVLSGGAAHLREGGNLAGSVLTMAHAVKNVVDWGLVTAEQAIRMATEVPARANDIADRCGSILPGRDADLVVLNADLTVAETYLAGEPVLPEGE</sequence>
<dbReference type="SUPFAM" id="SSF51338">
    <property type="entry name" value="Composite domain of metallo-dependent hydrolases"/>
    <property type="match status" value="1"/>
</dbReference>
<dbReference type="Pfam" id="PF01979">
    <property type="entry name" value="Amidohydro_1"/>
    <property type="match status" value="1"/>
</dbReference>
<feature type="domain" description="Amidohydrolase-related" evidence="6">
    <location>
        <begin position="52"/>
        <end position="383"/>
    </location>
</feature>
<dbReference type="GO" id="GO:0008448">
    <property type="term" value="F:N-acetylglucosamine-6-phosphate deacetylase activity"/>
    <property type="evidence" value="ECO:0007669"/>
    <property type="project" value="UniProtKB-EC"/>
</dbReference>
<dbReference type="Gene3D" id="2.30.40.10">
    <property type="entry name" value="Urease, subunit C, domain 1"/>
    <property type="match status" value="1"/>
</dbReference>
<keyword evidence="2" id="KW-0479">Metal-binding</keyword>
<dbReference type="InterPro" id="IPR003764">
    <property type="entry name" value="GlcNAc_6-P_deAcase"/>
</dbReference>
<evidence type="ECO:0000256" key="2">
    <source>
        <dbReference type="ARBA" id="ARBA00022723"/>
    </source>
</evidence>
<dbReference type="EMBL" id="JAZGJQ010000007">
    <property type="protein sequence ID" value="MEE6147735.1"/>
    <property type="molecule type" value="Genomic_DNA"/>
</dbReference>
<gene>
    <name evidence="7" type="primary">nagA</name>
    <name evidence="7" type="ORF">VXJ25_07045</name>
</gene>
<keyword evidence="3 5" id="KW-0378">Hydrolase</keyword>
<keyword evidence="8" id="KW-1185">Reference proteome</keyword>
<dbReference type="RefSeq" id="WP_330958503.1">
    <property type="nucleotide sequence ID" value="NZ_JAZGJQ010000007.1"/>
</dbReference>
<evidence type="ECO:0000256" key="1">
    <source>
        <dbReference type="ARBA" id="ARBA00010716"/>
    </source>
</evidence>